<evidence type="ECO:0000259" key="1">
    <source>
        <dbReference type="PROSITE" id="PS50164"/>
    </source>
</evidence>
<feature type="domain" description="GIY-YIG" evidence="1">
    <location>
        <begin position="71"/>
        <end position="163"/>
    </location>
</feature>
<gene>
    <name evidence="2" type="ORF">EXM42_10770</name>
</gene>
<dbReference type="PROSITE" id="PS50164">
    <property type="entry name" value="GIY_YIG"/>
    <property type="match status" value="1"/>
</dbReference>
<dbReference type="InterPro" id="IPR000305">
    <property type="entry name" value="GIY-YIG_endonuc"/>
</dbReference>
<dbReference type="Gene3D" id="3.40.1440.10">
    <property type="entry name" value="GIY-YIG endonuclease"/>
    <property type="match status" value="1"/>
</dbReference>
<organism evidence="2 3">
    <name type="scientific">Clostridium botulinum</name>
    <dbReference type="NCBI Taxonomy" id="1491"/>
    <lineage>
        <taxon>Bacteria</taxon>
        <taxon>Bacillati</taxon>
        <taxon>Bacillota</taxon>
        <taxon>Clostridia</taxon>
        <taxon>Eubacteriales</taxon>
        <taxon>Clostridiaceae</taxon>
        <taxon>Clostridium</taxon>
    </lineage>
</organism>
<evidence type="ECO:0000313" key="2">
    <source>
        <dbReference type="EMBL" id="NFA60854.1"/>
    </source>
</evidence>
<dbReference type="EMBL" id="SGJP01000020">
    <property type="protein sequence ID" value="NFA60854.1"/>
    <property type="molecule type" value="Genomic_DNA"/>
</dbReference>
<name>A0A6M0T064_CLOBO</name>
<dbReference type="Pfam" id="PF01541">
    <property type="entry name" value="GIY-YIG"/>
    <property type="match status" value="1"/>
</dbReference>
<dbReference type="SUPFAM" id="SSF82771">
    <property type="entry name" value="GIY-YIG endonuclease"/>
    <property type="match status" value="1"/>
</dbReference>
<dbReference type="InterPro" id="IPR035901">
    <property type="entry name" value="GIY-YIG_endonuc_sf"/>
</dbReference>
<proteinExistence type="predicted"/>
<evidence type="ECO:0000313" key="3">
    <source>
        <dbReference type="Proteomes" id="UP000473089"/>
    </source>
</evidence>
<dbReference type="Proteomes" id="UP000473089">
    <property type="component" value="Unassembled WGS sequence"/>
</dbReference>
<protein>
    <recommendedName>
        <fullName evidence="1">GIY-YIG domain-containing protein</fullName>
    </recommendedName>
</protein>
<dbReference type="AlphaFoldDB" id="A0A6M0T064"/>
<comment type="caution">
    <text evidence="2">The sequence shown here is derived from an EMBL/GenBank/DDBJ whole genome shotgun (WGS) entry which is preliminary data.</text>
</comment>
<accession>A0A6M0T064</accession>
<sequence length="365" mass="43870">MINLSGIPAILYAPFEKYGNENIRIKKSVYTNNNNKSYIRDRSIKMLAKRMSKLGKIKSKINVDESIDIENDGGIYMLYSINGERMYIGETANFIKRYKSHISALRNKRHHNELLQFIYNKYGEEDLLYIPICKCPDFMRIYIERAYINKFELEAMNDNRYTCRTIDVDNSGYLILNTIDIKYRIIIESHRKWKYSEYNFTYEDYFKKMINEGMKIKKSGFKWIDEFESIKNLNMILDHIKEYYDFQQLTLDYVAIAIFNDILGKESDRNVFYKYRIKNEKDFESDDLIYNIYKEIRKNDKFRSDIINASIILGMDYNPHKQKKCQLDYIESIIYDLKAENVFDLLYIYIIYLIITATMEMRLNS</sequence>
<reference evidence="2 3" key="1">
    <citation type="submission" date="2019-02" db="EMBL/GenBank/DDBJ databases">
        <title>Genome sequencing of Clostridium botulinum clinical isolates.</title>
        <authorList>
            <person name="Brunt J."/>
            <person name="Van Vliet A.H.M."/>
            <person name="Stringer S.C."/>
            <person name="Grant K.A."/>
            <person name="Carter A.C."/>
            <person name="Peck M.W."/>
        </authorList>
    </citation>
    <scope>NUCLEOTIDE SEQUENCE [LARGE SCALE GENOMIC DNA]</scope>
    <source>
        <strain evidence="2 3">R1125/03</strain>
    </source>
</reference>